<feature type="signal peptide" evidence="4">
    <location>
        <begin position="1"/>
        <end position="26"/>
    </location>
</feature>
<evidence type="ECO:0000256" key="1">
    <source>
        <dbReference type="ARBA" id="ARBA00022737"/>
    </source>
</evidence>
<dbReference type="Proteomes" id="UP000886723">
    <property type="component" value="Unassembled WGS sequence"/>
</dbReference>
<dbReference type="GO" id="GO:0016787">
    <property type="term" value="F:hydrolase activity"/>
    <property type="evidence" value="ECO:0007669"/>
    <property type="project" value="UniProtKB-KW"/>
</dbReference>
<feature type="repeat" description="Cell wall-binding" evidence="2">
    <location>
        <begin position="490"/>
        <end position="509"/>
    </location>
</feature>
<feature type="repeat" description="Cell wall-binding" evidence="2">
    <location>
        <begin position="404"/>
        <end position="423"/>
    </location>
</feature>
<feature type="compositionally biased region" description="Acidic residues" evidence="3">
    <location>
        <begin position="163"/>
        <end position="181"/>
    </location>
</feature>
<feature type="repeat" description="Cell wall-binding" evidence="2">
    <location>
        <begin position="284"/>
        <end position="303"/>
    </location>
</feature>
<dbReference type="PROSITE" id="PS51170">
    <property type="entry name" value="CW"/>
    <property type="match status" value="12"/>
</dbReference>
<dbReference type="Pfam" id="PF01473">
    <property type="entry name" value="Choline_bind_1"/>
    <property type="match status" value="1"/>
</dbReference>
<feature type="repeat" description="Cell wall-binding" evidence="2">
    <location>
        <begin position="384"/>
        <end position="403"/>
    </location>
</feature>
<dbReference type="InterPro" id="IPR042047">
    <property type="entry name" value="SleB_dom1"/>
</dbReference>
<feature type="repeat" description="Cell wall-binding" evidence="2">
    <location>
        <begin position="244"/>
        <end position="263"/>
    </location>
</feature>
<keyword evidence="1" id="KW-0677">Repeat</keyword>
<feature type="repeat" description="Cell wall-binding" evidence="2">
    <location>
        <begin position="364"/>
        <end position="383"/>
    </location>
</feature>
<evidence type="ECO:0000256" key="4">
    <source>
        <dbReference type="SAM" id="SignalP"/>
    </source>
</evidence>
<keyword evidence="6" id="KW-0378">Hydrolase</keyword>
<organism evidence="6 7">
    <name type="scientific">Candidatus Pullilachnospira stercoravium</name>
    <dbReference type="NCBI Taxonomy" id="2840913"/>
    <lineage>
        <taxon>Bacteria</taxon>
        <taxon>Bacillati</taxon>
        <taxon>Bacillota</taxon>
        <taxon>Clostridia</taxon>
        <taxon>Lachnospirales</taxon>
        <taxon>Lachnospiraceae</taxon>
        <taxon>Lachnospiraceae incertae sedis</taxon>
        <taxon>Candidatus Pullilachnospira</taxon>
    </lineage>
</organism>
<dbReference type="InterPro" id="IPR011105">
    <property type="entry name" value="Cell_wall_hydrolase_SleB"/>
</dbReference>
<feature type="repeat" description="Cell wall-binding" evidence="2">
    <location>
        <begin position="304"/>
        <end position="323"/>
    </location>
</feature>
<dbReference type="Gene3D" id="1.10.10.2520">
    <property type="entry name" value="Cell wall hydrolase SleB, domain 1"/>
    <property type="match status" value="1"/>
</dbReference>
<evidence type="ECO:0000313" key="7">
    <source>
        <dbReference type="Proteomes" id="UP000886723"/>
    </source>
</evidence>
<evidence type="ECO:0000256" key="3">
    <source>
        <dbReference type="SAM" id="MobiDB-lite"/>
    </source>
</evidence>
<comment type="caution">
    <text evidence="6">The sequence shown here is derived from an EMBL/GenBank/DDBJ whole genome shotgun (WGS) entry which is preliminary data.</text>
</comment>
<reference evidence="6" key="2">
    <citation type="journal article" date="2021" name="PeerJ">
        <title>Extensive microbial diversity within the chicken gut microbiome revealed by metagenomics and culture.</title>
        <authorList>
            <person name="Gilroy R."/>
            <person name="Ravi A."/>
            <person name="Getino M."/>
            <person name="Pursley I."/>
            <person name="Horton D.L."/>
            <person name="Alikhan N.F."/>
            <person name="Baker D."/>
            <person name="Gharbi K."/>
            <person name="Hall N."/>
            <person name="Watson M."/>
            <person name="Adriaenssens E.M."/>
            <person name="Foster-Nyarko E."/>
            <person name="Jarju S."/>
            <person name="Secka A."/>
            <person name="Antonio M."/>
            <person name="Oren A."/>
            <person name="Chaudhuri R.R."/>
            <person name="La Ragione R."/>
            <person name="Hildebrand F."/>
            <person name="Pallen M.J."/>
        </authorList>
    </citation>
    <scope>NUCLEOTIDE SEQUENCE</scope>
    <source>
        <strain evidence="6">ChiBcec2-4451</strain>
    </source>
</reference>
<name>A0A9D1NTB3_9FIRM</name>
<protein>
    <submittedName>
        <fullName evidence="6">Cell wall hydrolase</fullName>
    </submittedName>
</protein>
<feature type="domain" description="Cell wall hydrolase SleB" evidence="5">
    <location>
        <begin position="601"/>
        <end position="675"/>
    </location>
</feature>
<keyword evidence="4" id="KW-0732">Signal</keyword>
<feature type="repeat" description="Cell wall-binding" evidence="2">
    <location>
        <begin position="470"/>
        <end position="489"/>
    </location>
</feature>
<feature type="repeat" description="Cell wall-binding" evidence="2">
    <location>
        <begin position="324"/>
        <end position="343"/>
    </location>
</feature>
<reference evidence="6" key="1">
    <citation type="submission" date="2020-10" db="EMBL/GenBank/DDBJ databases">
        <authorList>
            <person name="Gilroy R."/>
        </authorList>
    </citation>
    <scope>NUCLEOTIDE SEQUENCE</scope>
    <source>
        <strain evidence="6">ChiBcec2-4451</strain>
    </source>
</reference>
<proteinExistence type="predicted"/>
<evidence type="ECO:0000259" key="5">
    <source>
        <dbReference type="Pfam" id="PF07486"/>
    </source>
</evidence>
<evidence type="ECO:0000313" key="6">
    <source>
        <dbReference type="EMBL" id="HIV11871.1"/>
    </source>
</evidence>
<sequence length="733" mass="82700">MKRQTVTRLLAVTLSASLLLPYTAQAAVDDQTAAEQAILEQEESEQEAGQETAADTPKIPEGDENIQAEDPALSDGTDAQEAGNSGEEQQNIRDDQEQPDGTSGKEAAGDQPKEALGSQETENRQDARSQADLETPSQPAQVTPKAQEGETDTGVSETAKDAGEDETQEDTETPEAEEEADTLGNWVRSGSRWWYQYRDGSYPRSQWEDIDGSRYYFDAAGWMVTGWQQIGGVWYYMSAGGQMQTGWQWIGGSWYYLNEEGKMQTGWQKVGGIWYYMNGSGQMLTGWQYLNGAWYYLDGSGHMLTGWAYVNGAWYYMNESGRMLTGWQQIGGKWYYLEGSGRMLTGWQYLGGVWYYMNGSGQMLTGWQQIGGIWYYMNGNGRMLTGWQLIGGSWYYLDGSGHMLTGWQQIGGTYYYLQPSGAMAADTWIGDWYVDDSGAWIEGKKKVFEEGWINTNGLWWYQYEDGSYAKSGWKTIGGKEYYFDDAGWMQVGWLKQNGTWYYLNSDGSKAYDQWIGKTGVGGYYINKYGRMVADGQYSLDYSIYTFDENGKCTGRENRYVTMKDPINGKNYLLERQIQTDPQVSDDELLAAAVYAEAGNQKMPGMTGVALVMLNRCVSSEYPSSVRFMLYQNQQFEVARNGTLTRHLNNINSSYLDDAKEAVAAARAIMEDYQKNGTPRTVEGLTMPEGKTDFDYMGFMTPAAFKNAGLDWEATDAFTYMNTTFYTRWIKEKS</sequence>
<evidence type="ECO:0000256" key="2">
    <source>
        <dbReference type="PROSITE-ProRule" id="PRU00591"/>
    </source>
</evidence>
<feature type="region of interest" description="Disordered" evidence="3">
    <location>
        <begin position="33"/>
        <end position="184"/>
    </location>
</feature>
<feature type="repeat" description="Cell wall-binding" evidence="2">
    <location>
        <begin position="344"/>
        <end position="363"/>
    </location>
</feature>
<feature type="compositionally biased region" description="Basic and acidic residues" evidence="3">
    <location>
        <begin position="121"/>
        <end position="131"/>
    </location>
</feature>
<dbReference type="Pfam" id="PF07486">
    <property type="entry name" value="Hydrolase_2"/>
    <property type="match status" value="1"/>
</dbReference>
<dbReference type="Pfam" id="PF19127">
    <property type="entry name" value="Choline_bind_3"/>
    <property type="match status" value="5"/>
</dbReference>
<feature type="repeat" description="Cell wall-binding" evidence="2">
    <location>
        <begin position="264"/>
        <end position="283"/>
    </location>
</feature>
<feature type="repeat" description="Cell wall-binding" evidence="2">
    <location>
        <begin position="224"/>
        <end position="243"/>
    </location>
</feature>
<accession>A0A9D1NTB3</accession>
<dbReference type="Gene3D" id="2.10.270.10">
    <property type="entry name" value="Cholin Binding"/>
    <property type="match status" value="4"/>
</dbReference>
<dbReference type="AlphaFoldDB" id="A0A9D1NTB3"/>
<feature type="chain" id="PRO_5038525544" evidence="4">
    <location>
        <begin position="27"/>
        <end position="733"/>
    </location>
</feature>
<dbReference type="SUPFAM" id="SSF69360">
    <property type="entry name" value="Cell wall binding repeat"/>
    <property type="match status" value="3"/>
</dbReference>
<dbReference type="EMBL" id="DVON01000036">
    <property type="protein sequence ID" value="HIV11871.1"/>
    <property type="molecule type" value="Genomic_DNA"/>
</dbReference>
<gene>
    <name evidence="6" type="ORF">IAA63_01855</name>
</gene>
<dbReference type="InterPro" id="IPR018337">
    <property type="entry name" value="Cell_wall/Cho-bd_repeat"/>
</dbReference>